<accession>A0A1X7P768</accession>
<evidence type="ECO:0000313" key="2">
    <source>
        <dbReference type="EMBL" id="SMH46620.1"/>
    </source>
</evidence>
<dbReference type="RefSeq" id="WP_085465208.1">
    <property type="nucleotide sequence ID" value="NZ_FXBL01000004.1"/>
</dbReference>
<dbReference type="PROSITE" id="PS51462">
    <property type="entry name" value="NUDIX"/>
    <property type="match status" value="1"/>
</dbReference>
<dbReference type="CDD" id="cd02883">
    <property type="entry name" value="NUDIX_Hydrolase"/>
    <property type="match status" value="1"/>
</dbReference>
<dbReference type="InterPro" id="IPR015797">
    <property type="entry name" value="NUDIX_hydrolase-like_dom_sf"/>
</dbReference>
<dbReference type="SUPFAM" id="SSF55811">
    <property type="entry name" value="Nudix"/>
    <property type="match status" value="1"/>
</dbReference>
<organism evidence="2 3">
    <name type="scientific">Mesorhizobium australicum</name>
    <dbReference type="NCBI Taxonomy" id="536018"/>
    <lineage>
        <taxon>Bacteria</taxon>
        <taxon>Pseudomonadati</taxon>
        <taxon>Pseudomonadota</taxon>
        <taxon>Alphaproteobacteria</taxon>
        <taxon>Hyphomicrobiales</taxon>
        <taxon>Phyllobacteriaceae</taxon>
        <taxon>Mesorhizobium</taxon>
    </lineage>
</organism>
<sequence>MSFDIPRNRILPIAEAELVVDPAPHPYELAHREAIVANWDLEKAEKPALFNGKVMLFSSIRWADGRLDARCHVANYATFMHWRRMRPDTSAEHLYAHAMPVSSDGALIAIRMAGHTVNAGRVYFAAGSLEPEDITGDRIDLAANMAREVREETGLDLGAARAEAGYHGWSSDSGTVLVRRYFLDRSADELVEDIRRHIATDPDPEIDEAIVIRNADDLPEGLMAHMPPLVKWHFGG</sequence>
<dbReference type="GO" id="GO:0003824">
    <property type="term" value="F:catalytic activity"/>
    <property type="evidence" value="ECO:0007669"/>
    <property type="project" value="UniProtKB-ARBA"/>
</dbReference>
<proteinExistence type="predicted"/>
<gene>
    <name evidence="2" type="ORF">SAMN02982922_3375</name>
</gene>
<dbReference type="OrthoDB" id="9806849at2"/>
<dbReference type="AlphaFoldDB" id="A0A1X7P768"/>
<dbReference type="Gene3D" id="3.90.79.10">
    <property type="entry name" value="Nucleoside Triphosphate Pyrophosphohydrolase"/>
    <property type="match status" value="1"/>
</dbReference>
<keyword evidence="3" id="KW-1185">Reference proteome</keyword>
<protein>
    <recommendedName>
        <fullName evidence="1">Nudix hydrolase domain-containing protein</fullName>
    </recommendedName>
</protein>
<dbReference type="Proteomes" id="UP000193083">
    <property type="component" value="Unassembled WGS sequence"/>
</dbReference>
<feature type="domain" description="Nudix hydrolase" evidence="1">
    <location>
        <begin position="91"/>
        <end position="235"/>
    </location>
</feature>
<evidence type="ECO:0000313" key="3">
    <source>
        <dbReference type="Proteomes" id="UP000193083"/>
    </source>
</evidence>
<reference evidence="2 3" key="1">
    <citation type="submission" date="2017-04" db="EMBL/GenBank/DDBJ databases">
        <authorList>
            <person name="Afonso C.L."/>
            <person name="Miller P.J."/>
            <person name="Scott M.A."/>
            <person name="Spackman E."/>
            <person name="Goraichik I."/>
            <person name="Dimitrov K.M."/>
            <person name="Suarez D.L."/>
            <person name="Swayne D.E."/>
        </authorList>
    </citation>
    <scope>NUCLEOTIDE SEQUENCE [LARGE SCALE GENOMIC DNA]</scope>
    <source>
        <strain evidence="2 3">B5P</strain>
    </source>
</reference>
<dbReference type="InterPro" id="IPR000086">
    <property type="entry name" value="NUDIX_hydrolase_dom"/>
</dbReference>
<dbReference type="EMBL" id="FXBL01000004">
    <property type="protein sequence ID" value="SMH46620.1"/>
    <property type="molecule type" value="Genomic_DNA"/>
</dbReference>
<name>A0A1X7P768_9HYPH</name>
<evidence type="ECO:0000259" key="1">
    <source>
        <dbReference type="PROSITE" id="PS51462"/>
    </source>
</evidence>